<dbReference type="SUPFAM" id="SSF117130">
    <property type="entry name" value="CsrA-like"/>
    <property type="match status" value="1"/>
</dbReference>
<sequence>MALIVDSIDGQTFHIGDDIKITVYINQPDQVKLAIDLPKDLSVLTDVTFDKTD</sequence>
<dbReference type="Proteomes" id="UP000004931">
    <property type="component" value="Unassembled WGS sequence"/>
</dbReference>
<dbReference type="InterPro" id="IPR003751">
    <property type="entry name" value="CsrA"/>
</dbReference>
<name>A0YAS6_9GAMM</name>
<dbReference type="OrthoDB" id="9809061at2"/>
<reference evidence="2 3" key="1">
    <citation type="journal article" date="2010" name="J. Bacteriol.">
        <title>Genome sequence of the oligotrophic marine Gammaproteobacterium HTCC2143, isolated from the Oregon Coast.</title>
        <authorList>
            <person name="Oh H.M."/>
            <person name="Kang I."/>
            <person name="Ferriera S."/>
            <person name="Giovannoni S.J."/>
            <person name="Cho J.C."/>
        </authorList>
    </citation>
    <scope>NUCLEOTIDE SEQUENCE [LARGE SCALE GENOMIC DNA]</scope>
    <source>
        <strain evidence="2 3">HTCC2143</strain>
    </source>
</reference>
<dbReference type="Pfam" id="PF02599">
    <property type="entry name" value="CsrA"/>
    <property type="match status" value="1"/>
</dbReference>
<dbReference type="InterPro" id="IPR036107">
    <property type="entry name" value="CsrA_sf"/>
</dbReference>
<evidence type="ECO:0000313" key="2">
    <source>
        <dbReference type="EMBL" id="EAW31656.1"/>
    </source>
</evidence>
<dbReference type="AlphaFoldDB" id="A0YAS6"/>
<protein>
    <submittedName>
        <fullName evidence="2">Uncharacterized protein</fullName>
    </submittedName>
</protein>
<proteinExistence type="predicted"/>
<keyword evidence="3" id="KW-1185">Reference proteome</keyword>
<organism evidence="2 3">
    <name type="scientific">marine gamma proteobacterium HTCC2143</name>
    <dbReference type="NCBI Taxonomy" id="247633"/>
    <lineage>
        <taxon>Bacteria</taxon>
        <taxon>Pseudomonadati</taxon>
        <taxon>Pseudomonadota</taxon>
        <taxon>Gammaproteobacteria</taxon>
        <taxon>Cellvibrionales</taxon>
        <taxon>Spongiibacteraceae</taxon>
        <taxon>BD1-7 clade</taxon>
    </lineage>
</organism>
<comment type="caution">
    <text evidence="2">The sequence shown here is derived from an EMBL/GenBank/DDBJ whole genome shotgun (WGS) entry which is preliminary data.</text>
</comment>
<dbReference type="GO" id="GO:0006109">
    <property type="term" value="P:regulation of carbohydrate metabolic process"/>
    <property type="evidence" value="ECO:0007669"/>
    <property type="project" value="InterPro"/>
</dbReference>
<dbReference type="GO" id="GO:0003723">
    <property type="term" value="F:RNA binding"/>
    <property type="evidence" value="ECO:0007669"/>
    <property type="project" value="InterPro"/>
</dbReference>
<evidence type="ECO:0000313" key="3">
    <source>
        <dbReference type="Proteomes" id="UP000004931"/>
    </source>
</evidence>
<dbReference type="GO" id="GO:0006402">
    <property type="term" value="P:mRNA catabolic process"/>
    <property type="evidence" value="ECO:0007669"/>
    <property type="project" value="InterPro"/>
</dbReference>
<dbReference type="Gene3D" id="2.60.40.4380">
    <property type="entry name" value="Translational regulator CsrA"/>
    <property type="match status" value="1"/>
</dbReference>
<gene>
    <name evidence="2" type="ORF">GP2143_04380</name>
</gene>
<accession>A0YAS6</accession>
<evidence type="ECO:0000256" key="1">
    <source>
        <dbReference type="ARBA" id="ARBA00023159"/>
    </source>
</evidence>
<dbReference type="EMBL" id="AAVT01000002">
    <property type="protein sequence ID" value="EAW31656.1"/>
    <property type="molecule type" value="Genomic_DNA"/>
</dbReference>
<keyword evidence="1" id="KW-0010">Activator</keyword>